<dbReference type="InterPro" id="IPR014044">
    <property type="entry name" value="CAP_dom"/>
</dbReference>
<organism evidence="3 4">
    <name type="scientific">Bifidobacterium longum subsp. infantis</name>
    <dbReference type="NCBI Taxonomy" id="1682"/>
    <lineage>
        <taxon>Bacteria</taxon>
        <taxon>Bacillati</taxon>
        <taxon>Actinomycetota</taxon>
        <taxon>Actinomycetes</taxon>
        <taxon>Bifidobacteriales</taxon>
        <taxon>Bifidobacteriaceae</taxon>
        <taxon>Bifidobacterium</taxon>
    </lineage>
</organism>
<dbReference type="EMBL" id="CABHML010000041">
    <property type="protein sequence ID" value="VUW83157.1"/>
    <property type="molecule type" value="Genomic_DNA"/>
</dbReference>
<feature type="domain" description="SCP" evidence="2">
    <location>
        <begin position="2"/>
        <end position="115"/>
    </location>
</feature>
<feature type="region of interest" description="Disordered" evidence="1">
    <location>
        <begin position="115"/>
        <end position="144"/>
    </location>
</feature>
<dbReference type="SUPFAM" id="SSF55797">
    <property type="entry name" value="PR-1-like"/>
    <property type="match status" value="1"/>
</dbReference>
<dbReference type="Gene3D" id="3.40.33.10">
    <property type="entry name" value="CAP"/>
    <property type="match status" value="1"/>
</dbReference>
<evidence type="ECO:0000259" key="2">
    <source>
        <dbReference type="Pfam" id="PF00188"/>
    </source>
</evidence>
<gene>
    <name evidence="3" type="ORF">BLONGUMMC1_00876</name>
</gene>
<dbReference type="AlphaFoldDB" id="A0A564RY80"/>
<feature type="compositionally biased region" description="Low complexity" evidence="1">
    <location>
        <begin position="120"/>
        <end position="144"/>
    </location>
</feature>
<sequence>MSAGLPEFKVSFVQTAAASTEANYMASTNTMEHNFNEGVSVGQNIAGGPDPVSRWYDAEKVTYEKLIQEHPEYKDLSGYELMQKDEAAYKTVGHYLNIINPKATTIGVGYNTSGKYGCDPARTSAPTPTRPSPSTSTRSLSTRP</sequence>
<proteinExistence type="predicted"/>
<evidence type="ECO:0000313" key="3">
    <source>
        <dbReference type="EMBL" id="VUW83157.1"/>
    </source>
</evidence>
<evidence type="ECO:0000256" key="1">
    <source>
        <dbReference type="SAM" id="MobiDB-lite"/>
    </source>
</evidence>
<protein>
    <recommendedName>
        <fullName evidence="2">SCP domain-containing protein</fullName>
    </recommendedName>
</protein>
<dbReference type="Pfam" id="PF00188">
    <property type="entry name" value="CAP"/>
    <property type="match status" value="1"/>
</dbReference>
<evidence type="ECO:0000313" key="4">
    <source>
        <dbReference type="Proteomes" id="UP000319252"/>
    </source>
</evidence>
<reference evidence="3 4" key="1">
    <citation type="submission" date="2019-07" db="EMBL/GenBank/DDBJ databases">
        <authorList>
            <person name="Chang H.-W."/>
            <person name="Raman A."/>
            <person name="Venkatesh S."/>
            <person name="Gehrig J."/>
        </authorList>
    </citation>
    <scope>NUCLEOTIDE SEQUENCE [LARGE SCALE GENOMIC DNA]</scope>
    <source>
        <strain evidence="3">B.longum_ssp_infantis_4</strain>
    </source>
</reference>
<name>A0A564RY80_BIFLI</name>
<dbReference type="Proteomes" id="UP000319252">
    <property type="component" value="Unassembled WGS sequence"/>
</dbReference>
<dbReference type="InterPro" id="IPR035940">
    <property type="entry name" value="CAP_sf"/>
</dbReference>
<accession>A0A564RY80</accession>